<proteinExistence type="predicted"/>
<protein>
    <submittedName>
        <fullName evidence="1">Uncharacterized protein</fullName>
    </submittedName>
</protein>
<dbReference type="Proteomes" id="UP000243333">
    <property type="component" value="Unassembled WGS sequence"/>
</dbReference>
<keyword evidence="2" id="KW-1185">Reference proteome</keyword>
<accession>A0A1G7IV51</accession>
<organism evidence="1 2">
    <name type="scientific">Sporolituus thermophilus DSM 23256</name>
    <dbReference type="NCBI Taxonomy" id="1123285"/>
    <lineage>
        <taxon>Bacteria</taxon>
        <taxon>Bacillati</taxon>
        <taxon>Bacillota</taxon>
        <taxon>Negativicutes</taxon>
        <taxon>Selenomonadales</taxon>
        <taxon>Sporomusaceae</taxon>
        <taxon>Sporolituus</taxon>
    </lineage>
</organism>
<evidence type="ECO:0000313" key="1">
    <source>
        <dbReference type="EMBL" id="SDF16495.1"/>
    </source>
</evidence>
<evidence type="ECO:0000313" key="2">
    <source>
        <dbReference type="Proteomes" id="UP000243333"/>
    </source>
</evidence>
<gene>
    <name evidence="1" type="ORF">SAMN05660235_00664</name>
</gene>
<reference evidence="2" key="1">
    <citation type="submission" date="2016-10" db="EMBL/GenBank/DDBJ databases">
        <authorList>
            <person name="Varghese N."/>
            <person name="Submissions S."/>
        </authorList>
    </citation>
    <scope>NUCLEOTIDE SEQUENCE [LARGE SCALE GENOMIC DNA]</scope>
    <source>
        <strain evidence="2">DSM 23256</strain>
    </source>
</reference>
<sequence length="70" mass="8004">MRREVIILADDKTRVYRFWNGKNIDGKSSAGYPDLIGETDRDGQRKAEMKYEVGVDTFAADDLQRGVSYD</sequence>
<name>A0A1G7IV51_9FIRM</name>
<dbReference type="AlphaFoldDB" id="A0A1G7IV51"/>
<dbReference type="EMBL" id="FNBU01000003">
    <property type="protein sequence ID" value="SDF16495.1"/>
    <property type="molecule type" value="Genomic_DNA"/>
</dbReference>